<dbReference type="EMBL" id="LVKK01000020">
    <property type="protein sequence ID" value="OAG41917.1"/>
    <property type="molecule type" value="Genomic_DNA"/>
</dbReference>
<dbReference type="RefSeq" id="XP_022513869.1">
    <property type="nucleotide sequence ID" value="XM_022653893.1"/>
</dbReference>
<organism evidence="9 10">
    <name type="scientific">Fonsecaea monophora</name>
    <dbReference type="NCBI Taxonomy" id="254056"/>
    <lineage>
        <taxon>Eukaryota</taxon>
        <taxon>Fungi</taxon>
        <taxon>Dikarya</taxon>
        <taxon>Ascomycota</taxon>
        <taxon>Pezizomycotina</taxon>
        <taxon>Eurotiomycetes</taxon>
        <taxon>Chaetothyriomycetidae</taxon>
        <taxon>Chaetothyriales</taxon>
        <taxon>Herpotrichiellaceae</taxon>
        <taxon>Fonsecaea</taxon>
    </lineage>
</organism>
<proteinExistence type="inferred from homology"/>
<dbReference type="Proteomes" id="UP000077002">
    <property type="component" value="Unassembled WGS sequence"/>
</dbReference>
<feature type="transmembrane region" description="Helical" evidence="7">
    <location>
        <begin position="27"/>
        <end position="47"/>
    </location>
</feature>
<evidence type="ECO:0000313" key="10">
    <source>
        <dbReference type="Proteomes" id="UP000077002"/>
    </source>
</evidence>
<dbReference type="GO" id="GO:0016020">
    <property type="term" value="C:membrane"/>
    <property type="evidence" value="ECO:0007669"/>
    <property type="project" value="UniProtKB-SubCell"/>
</dbReference>
<dbReference type="GeneID" id="34599090"/>
<protein>
    <recommendedName>
        <fullName evidence="8">Rhodopsin domain-containing protein</fullName>
    </recommendedName>
</protein>
<accession>A0A177FCH4</accession>
<comment type="caution">
    <text evidence="9">The sequence shown here is derived from an EMBL/GenBank/DDBJ whole genome shotgun (WGS) entry which is preliminary data.</text>
</comment>
<sequence>MSLETMILLKRDAVDDGAPNPRGDTVVHVNIALVVVAGTLVIARFWTRIVINHMLGLDDWCVLMALFIAITMTGLFYGETKNGFGLHQDQVNEKHFLQAWKYFLSCQVLYKAAALFAKLSMLFLYLRIFSSSRNFRIAAYVVMFICFGTAIGTIIPTIFACHPIQKAWTPTLPGTCIWTPGIWYSSSSINIATDVMIIVLPIAQIRSLKLPKAQKFGLALLFSLGFFIIGTCIVRIATLGPAATAKDSTYYQAQNNLWLGIEVNTSIICTCIPPLKATITRFFPKIFRGSSYNRPSTIYRTRSGAYPLTDSYHGSSMKGGASSFPNPASPTKGFSTTVISGGGPKSYPISESNSDEVVMLDDMGKTGADGQRPKRRDDIRKQTDVEISYLEVS</sequence>
<dbReference type="InterPro" id="IPR052337">
    <property type="entry name" value="SAT4-like"/>
</dbReference>
<keyword evidence="2 7" id="KW-0812">Transmembrane</keyword>
<feature type="transmembrane region" description="Helical" evidence="7">
    <location>
        <begin position="108"/>
        <end position="126"/>
    </location>
</feature>
<reference evidence="9 10" key="1">
    <citation type="submission" date="2016-03" db="EMBL/GenBank/DDBJ databases">
        <title>Draft genome sequence of the Fonsecaea monophora CBS 269.37.</title>
        <authorList>
            <person name="Bombassaro A."/>
            <person name="Vinicius W.A."/>
            <person name="De Hoog S."/>
            <person name="Sun J."/>
            <person name="Souza E.M."/>
            <person name="Raittz R.T."/>
            <person name="Costa F."/>
            <person name="Leao A.C."/>
            <person name="Tadra-Sfeir M.Z."/>
            <person name="Baura V."/>
            <person name="Balsanelli E."/>
            <person name="Pedrosa F.O."/>
            <person name="Moreno L.F."/>
            <person name="Steffens M.B."/>
            <person name="Xi L."/>
            <person name="Bocca A.L."/>
            <person name="Felipe M.S."/>
            <person name="Teixeira M."/>
            <person name="Telles Filho F.Q."/>
            <person name="Azevedo C.M."/>
            <person name="Gomes R."/>
            <person name="Vicente V.A."/>
        </authorList>
    </citation>
    <scope>NUCLEOTIDE SEQUENCE [LARGE SCALE GENOMIC DNA]</scope>
    <source>
        <strain evidence="9 10">CBS 269.37</strain>
    </source>
</reference>
<evidence type="ECO:0000256" key="5">
    <source>
        <dbReference type="ARBA" id="ARBA00038359"/>
    </source>
</evidence>
<feature type="transmembrane region" description="Helical" evidence="7">
    <location>
        <begin position="182"/>
        <end position="204"/>
    </location>
</feature>
<dbReference type="PANTHER" id="PTHR33048:SF47">
    <property type="entry name" value="INTEGRAL MEMBRANE PROTEIN-RELATED"/>
    <property type="match status" value="1"/>
</dbReference>
<keyword evidence="4 7" id="KW-0472">Membrane</keyword>
<feature type="transmembrane region" description="Helical" evidence="7">
    <location>
        <begin position="216"/>
        <end position="237"/>
    </location>
</feature>
<dbReference type="OrthoDB" id="444631at2759"/>
<evidence type="ECO:0000256" key="3">
    <source>
        <dbReference type="ARBA" id="ARBA00022989"/>
    </source>
</evidence>
<gene>
    <name evidence="9" type="ORF">AYO21_03920</name>
</gene>
<comment type="subcellular location">
    <subcellularLocation>
        <location evidence="1">Membrane</location>
        <topology evidence="1">Multi-pass membrane protein</topology>
    </subcellularLocation>
</comment>
<evidence type="ECO:0000256" key="6">
    <source>
        <dbReference type="SAM" id="MobiDB-lite"/>
    </source>
</evidence>
<feature type="transmembrane region" description="Helical" evidence="7">
    <location>
        <begin position="138"/>
        <end position="162"/>
    </location>
</feature>
<evidence type="ECO:0000256" key="4">
    <source>
        <dbReference type="ARBA" id="ARBA00023136"/>
    </source>
</evidence>
<dbReference type="AlphaFoldDB" id="A0A177FCH4"/>
<dbReference type="PANTHER" id="PTHR33048">
    <property type="entry name" value="PTH11-LIKE INTEGRAL MEMBRANE PROTEIN (AFU_ORTHOLOGUE AFUA_5G11245)"/>
    <property type="match status" value="1"/>
</dbReference>
<dbReference type="Pfam" id="PF20684">
    <property type="entry name" value="Fung_rhodopsin"/>
    <property type="match status" value="1"/>
</dbReference>
<evidence type="ECO:0000313" key="9">
    <source>
        <dbReference type="EMBL" id="OAG41917.1"/>
    </source>
</evidence>
<evidence type="ECO:0000256" key="2">
    <source>
        <dbReference type="ARBA" id="ARBA00022692"/>
    </source>
</evidence>
<name>A0A177FCH4_9EURO</name>
<comment type="similarity">
    <text evidence="5">Belongs to the SAT4 family.</text>
</comment>
<dbReference type="InterPro" id="IPR049326">
    <property type="entry name" value="Rhodopsin_dom_fungi"/>
</dbReference>
<feature type="region of interest" description="Disordered" evidence="6">
    <location>
        <begin position="340"/>
        <end position="381"/>
    </location>
</feature>
<evidence type="ECO:0000256" key="7">
    <source>
        <dbReference type="SAM" id="Phobius"/>
    </source>
</evidence>
<keyword evidence="3 7" id="KW-1133">Transmembrane helix</keyword>
<evidence type="ECO:0000256" key="1">
    <source>
        <dbReference type="ARBA" id="ARBA00004141"/>
    </source>
</evidence>
<feature type="domain" description="Rhodopsin" evidence="8">
    <location>
        <begin position="43"/>
        <end position="280"/>
    </location>
</feature>
<feature type="transmembrane region" description="Helical" evidence="7">
    <location>
        <begin position="59"/>
        <end position="77"/>
    </location>
</feature>
<feature type="compositionally biased region" description="Basic and acidic residues" evidence="6">
    <location>
        <begin position="371"/>
        <end position="381"/>
    </location>
</feature>
<keyword evidence="10" id="KW-1185">Reference proteome</keyword>
<evidence type="ECO:0000259" key="8">
    <source>
        <dbReference type="Pfam" id="PF20684"/>
    </source>
</evidence>